<reference evidence="2" key="1">
    <citation type="journal article" date="2020" name="Nature">
        <title>Giant virus diversity and host interactions through global metagenomics.</title>
        <authorList>
            <person name="Schulz F."/>
            <person name="Roux S."/>
            <person name="Paez-Espino D."/>
            <person name="Jungbluth S."/>
            <person name="Walsh D.A."/>
            <person name="Denef V.J."/>
            <person name="McMahon K.D."/>
            <person name="Konstantinidis K.T."/>
            <person name="Eloe-Fadrosh E.A."/>
            <person name="Kyrpides N.C."/>
            <person name="Woyke T."/>
        </authorList>
    </citation>
    <scope>NUCLEOTIDE SEQUENCE</scope>
    <source>
        <strain evidence="2">GVMAG-S-3300013094-109</strain>
    </source>
</reference>
<dbReference type="EMBL" id="MN740990">
    <property type="protein sequence ID" value="QHU21443.1"/>
    <property type="molecule type" value="Genomic_DNA"/>
</dbReference>
<keyword evidence="1" id="KW-0812">Transmembrane</keyword>
<evidence type="ECO:0000256" key="1">
    <source>
        <dbReference type="SAM" id="Phobius"/>
    </source>
</evidence>
<keyword evidence="1" id="KW-1133">Transmembrane helix</keyword>
<accession>A0A6C0KW18</accession>
<name>A0A6C0KW18_9ZZZZ</name>
<organism evidence="2">
    <name type="scientific">viral metagenome</name>
    <dbReference type="NCBI Taxonomy" id="1070528"/>
    <lineage>
        <taxon>unclassified sequences</taxon>
        <taxon>metagenomes</taxon>
        <taxon>organismal metagenomes</taxon>
    </lineage>
</organism>
<proteinExistence type="predicted"/>
<dbReference type="AlphaFoldDB" id="A0A6C0KW18"/>
<evidence type="ECO:0000313" key="2">
    <source>
        <dbReference type="EMBL" id="QHU21443.1"/>
    </source>
</evidence>
<sequence length="203" mass="23311">MKSEQKYILIWAFIALVLFIWVFNWIQKEGRYIIKESFIGYQYNDTGTPNTNHTVDLPINNTLDCQNMCSPLARCYKTGQQCSSDIDCPGCNPHDPNEEYKPQYLKDYVGYNDAGKLSYYTPQFSTLTTDIGTRAKLIGDKLAPPPQYDIGVNIWRDTFDEGQKLFDKRYYSGSLPYTPVYPKRMSLSGEFVENGPLAENAFL</sequence>
<protein>
    <submittedName>
        <fullName evidence="2">Uncharacterized protein</fullName>
    </submittedName>
</protein>
<feature type="transmembrane region" description="Helical" evidence="1">
    <location>
        <begin position="7"/>
        <end position="26"/>
    </location>
</feature>
<keyword evidence="1" id="KW-0472">Membrane</keyword>